<protein>
    <submittedName>
        <fullName evidence="2">Putative secreted protein</fullName>
    </submittedName>
</protein>
<evidence type="ECO:0000256" key="1">
    <source>
        <dbReference type="SAM" id="MobiDB-lite"/>
    </source>
</evidence>
<organism evidence="2">
    <name type="scientific">Anopheles triannulatus</name>
    <dbReference type="NCBI Taxonomy" id="58253"/>
    <lineage>
        <taxon>Eukaryota</taxon>
        <taxon>Metazoa</taxon>
        <taxon>Ecdysozoa</taxon>
        <taxon>Arthropoda</taxon>
        <taxon>Hexapoda</taxon>
        <taxon>Insecta</taxon>
        <taxon>Pterygota</taxon>
        <taxon>Neoptera</taxon>
        <taxon>Endopterygota</taxon>
        <taxon>Diptera</taxon>
        <taxon>Nematocera</taxon>
        <taxon>Culicoidea</taxon>
        <taxon>Culicidae</taxon>
        <taxon>Anophelinae</taxon>
        <taxon>Anopheles</taxon>
    </lineage>
</organism>
<dbReference type="AlphaFoldDB" id="A0A2M4B1D9"/>
<sequence length="92" mass="10255">MRWCRSSWRRQCAASVATVSSSSRTLRTRTRSASSTATGTTTARSTMTSRGRRRSRWPACSLRCESPAPSCRKTGYCSRGRARRRSVSRSCA</sequence>
<name>A0A2M4B1D9_9DIPT</name>
<feature type="compositionally biased region" description="Low complexity" evidence="1">
    <location>
        <begin position="19"/>
        <end position="49"/>
    </location>
</feature>
<evidence type="ECO:0000313" key="2">
    <source>
        <dbReference type="EMBL" id="MBW46871.1"/>
    </source>
</evidence>
<dbReference type="EMBL" id="GGFK01013550">
    <property type="protein sequence ID" value="MBW46871.1"/>
    <property type="molecule type" value="Transcribed_RNA"/>
</dbReference>
<reference evidence="2" key="1">
    <citation type="submission" date="2018-01" db="EMBL/GenBank/DDBJ databases">
        <title>An insight into the sialome of Amazonian anophelines.</title>
        <authorList>
            <person name="Ribeiro J.M."/>
            <person name="Scarpassa V."/>
            <person name="Calvo E."/>
        </authorList>
    </citation>
    <scope>NUCLEOTIDE SEQUENCE</scope>
    <source>
        <tissue evidence="2">Salivary glands</tissue>
    </source>
</reference>
<proteinExistence type="predicted"/>
<feature type="region of interest" description="Disordered" evidence="1">
    <location>
        <begin position="19"/>
        <end position="57"/>
    </location>
</feature>
<accession>A0A2M4B1D9</accession>